<keyword evidence="5 11" id="KW-0808">Transferase</keyword>
<comment type="activity regulation">
    <text evidence="11">Inhibited by UTP.</text>
</comment>
<dbReference type="EMBL" id="FNWJ01000002">
    <property type="protein sequence ID" value="SEH14580.1"/>
    <property type="molecule type" value="Genomic_DNA"/>
</dbReference>
<dbReference type="PIRSF" id="PIRSF005650">
    <property type="entry name" value="Uridylate_kin"/>
    <property type="match status" value="1"/>
</dbReference>
<dbReference type="UniPathway" id="UPA00159">
    <property type="reaction ID" value="UER00275"/>
</dbReference>
<comment type="subunit">
    <text evidence="11">Homohexamer.</text>
</comment>
<name>A0A1H6FWA1_THEAL</name>
<dbReference type="GO" id="GO:0005524">
    <property type="term" value="F:ATP binding"/>
    <property type="evidence" value="ECO:0007669"/>
    <property type="project" value="UniProtKB-KW"/>
</dbReference>
<dbReference type="InterPro" id="IPR001048">
    <property type="entry name" value="Asp/Glu/Uridylate_kinase"/>
</dbReference>
<dbReference type="InterPro" id="IPR011817">
    <property type="entry name" value="Uridylate_kinase"/>
</dbReference>
<feature type="binding site" evidence="11">
    <location>
        <begin position="153"/>
        <end position="160"/>
    </location>
    <ligand>
        <name>UMP</name>
        <dbReference type="ChEBI" id="CHEBI:57865"/>
    </ligand>
</feature>
<comment type="caution">
    <text evidence="11">Lacks conserved residue(s) required for the propagation of feature annotation.</text>
</comment>
<sequence>MVTGGEGARTQQSSPGTADGAPRFRRILLKLSGEALMGSEPYGVDPARVESIARAVKGVADRGVQVAVVVGGGNIYRGLAGAARGMDRATGDYMGMLATVLNALALQDALEKIGADTRVQSAITISEVAEPYIRRRAIRHLEKGRIVIFAAGTGNPFFTTDTAAALRALEIHADALLMAKNAVEGVYTADPRSDPSAKLLTHITHQEALERRLAVMDATALSLCREEGVPIYVFNMDDERNIDRIVSGERVGTLVSS</sequence>
<evidence type="ECO:0000256" key="3">
    <source>
        <dbReference type="ARBA" id="ARBA00007614"/>
    </source>
</evidence>
<dbReference type="GO" id="GO:0044210">
    <property type="term" value="P:'de novo' CTP biosynthetic process"/>
    <property type="evidence" value="ECO:0007669"/>
    <property type="project" value="UniProtKB-UniRule"/>
</dbReference>
<dbReference type="STRING" id="29539.SAMN02745716_1677"/>
<evidence type="ECO:0000256" key="8">
    <source>
        <dbReference type="ARBA" id="ARBA00022840"/>
    </source>
</evidence>
<keyword evidence="7 11" id="KW-0418">Kinase</keyword>
<reference evidence="15" key="1">
    <citation type="submission" date="2016-10" db="EMBL/GenBank/DDBJ databases">
        <authorList>
            <person name="Varghese N."/>
            <person name="Submissions S."/>
        </authorList>
    </citation>
    <scope>NUCLEOTIDE SEQUENCE [LARGE SCALE GENOMIC DNA]</scope>
    <source>
        <strain evidence="15">ATCC 35263</strain>
    </source>
</reference>
<feature type="binding site" evidence="11">
    <location>
        <position position="92"/>
    </location>
    <ligand>
        <name>UMP</name>
        <dbReference type="ChEBI" id="CHEBI:57865"/>
    </ligand>
</feature>
<feature type="binding site" evidence="11">
    <location>
        <position position="77"/>
    </location>
    <ligand>
        <name>ATP</name>
        <dbReference type="ChEBI" id="CHEBI:30616"/>
    </ligand>
</feature>
<evidence type="ECO:0000256" key="11">
    <source>
        <dbReference type="HAMAP-Rule" id="MF_01220"/>
    </source>
</evidence>
<comment type="pathway">
    <text evidence="2 11">Pyrimidine metabolism; CTP biosynthesis via de novo pathway; UDP from UMP (UMPK route): step 1/1.</text>
</comment>
<evidence type="ECO:0000313" key="15">
    <source>
        <dbReference type="Proteomes" id="UP000222056"/>
    </source>
</evidence>
<evidence type="ECO:0000256" key="10">
    <source>
        <dbReference type="ARBA" id="ARBA00047767"/>
    </source>
</evidence>
<dbReference type="GO" id="GO:0033862">
    <property type="term" value="F:UMP kinase activity"/>
    <property type="evidence" value="ECO:0007669"/>
    <property type="project" value="UniProtKB-EC"/>
</dbReference>
<feature type="binding site" evidence="11">
    <location>
        <position position="190"/>
    </location>
    <ligand>
        <name>ATP</name>
        <dbReference type="ChEBI" id="CHEBI:30616"/>
    </ligand>
</feature>
<comment type="catalytic activity">
    <reaction evidence="10 11">
        <text>UMP + ATP = UDP + ADP</text>
        <dbReference type="Rhea" id="RHEA:24400"/>
        <dbReference type="ChEBI" id="CHEBI:30616"/>
        <dbReference type="ChEBI" id="CHEBI:57865"/>
        <dbReference type="ChEBI" id="CHEBI:58223"/>
        <dbReference type="ChEBI" id="CHEBI:456216"/>
        <dbReference type="EC" id="2.7.4.22"/>
    </reaction>
</comment>
<dbReference type="CDD" id="cd04254">
    <property type="entry name" value="AAK_UMPK-PyrH-Ec"/>
    <property type="match status" value="1"/>
</dbReference>
<evidence type="ECO:0000256" key="6">
    <source>
        <dbReference type="ARBA" id="ARBA00022741"/>
    </source>
</evidence>
<keyword evidence="9 11" id="KW-0665">Pyrimidine biosynthesis</keyword>
<comment type="similarity">
    <text evidence="3 11">Belongs to the UMP kinase family.</text>
</comment>
<evidence type="ECO:0000256" key="5">
    <source>
        <dbReference type="ARBA" id="ARBA00022679"/>
    </source>
</evidence>
<keyword evidence="15" id="KW-1185">Reference proteome</keyword>
<dbReference type="HAMAP" id="MF_01220_B">
    <property type="entry name" value="PyrH_B"/>
    <property type="match status" value="1"/>
</dbReference>
<evidence type="ECO:0000259" key="13">
    <source>
        <dbReference type="Pfam" id="PF00696"/>
    </source>
</evidence>
<comment type="subcellular location">
    <subcellularLocation>
        <location evidence="1 11">Cytoplasm</location>
    </subcellularLocation>
</comment>
<evidence type="ECO:0000256" key="1">
    <source>
        <dbReference type="ARBA" id="ARBA00004496"/>
    </source>
</evidence>
<feature type="domain" description="Aspartate/glutamate/uridylate kinase" evidence="13">
    <location>
        <begin position="26"/>
        <end position="235"/>
    </location>
</feature>
<feature type="binding site" evidence="11">
    <location>
        <position position="187"/>
    </location>
    <ligand>
        <name>ATP</name>
        <dbReference type="ChEBI" id="CHEBI:30616"/>
    </ligand>
</feature>
<keyword evidence="6 11" id="KW-0547">Nucleotide-binding</keyword>
<dbReference type="GO" id="GO:0005737">
    <property type="term" value="C:cytoplasm"/>
    <property type="evidence" value="ECO:0007669"/>
    <property type="project" value="UniProtKB-SubCell"/>
</dbReference>
<dbReference type="EC" id="2.7.4.22" evidence="11"/>
<organism evidence="14 15">
    <name type="scientific">Thermoleophilum album</name>
    <dbReference type="NCBI Taxonomy" id="29539"/>
    <lineage>
        <taxon>Bacteria</taxon>
        <taxon>Bacillati</taxon>
        <taxon>Actinomycetota</taxon>
        <taxon>Thermoleophilia</taxon>
        <taxon>Thermoleophilales</taxon>
        <taxon>Thermoleophilaceae</taxon>
        <taxon>Thermoleophilum</taxon>
    </lineage>
</organism>
<evidence type="ECO:0000256" key="12">
    <source>
        <dbReference type="SAM" id="MobiDB-lite"/>
    </source>
</evidence>
<dbReference type="InterPro" id="IPR015963">
    <property type="entry name" value="Uridylate_kinase_bac"/>
</dbReference>
<dbReference type="AlphaFoldDB" id="A0A1H6FWA1"/>
<protein>
    <recommendedName>
        <fullName evidence="11">Uridylate kinase</fullName>
        <shortName evidence="11">UK</shortName>
        <ecNumber evidence="11">2.7.4.22</ecNumber>
    </recommendedName>
    <alternativeName>
        <fullName evidence="11">Uridine monophosphate kinase</fullName>
        <shortName evidence="11">UMP kinase</shortName>
        <shortName evidence="11">UMPK</shortName>
    </alternativeName>
</protein>
<keyword evidence="4 11" id="KW-0963">Cytoplasm</keyword>
<dbReference type="Pfam" id="PF00696">
    <property type="entry name" value="AA_kinase"/>
    <property type="match status" value="1"/>
</dbReference>
<dbReference type="SUPFAM" id="SSF53633">
    <property type="entry name" value="Carbamate kinase-like"/>
    <property type="match status" value="1"/>
</dbReference>
<dbReference type="FunFam" id="3.40.1160.10:FF:000001">
    <property type="entry name" value="Uridylate kinase"/>
    <property type="match status" value="1"/>
</dbReference>
<dbReference type="PANTHER" id="PTHR42833:SF4">
    <property type="entry name" value="URIDYLATE KINASE PUMPKIN, CHLOROPLASTIC"/>
    <property type="match status" value="1"/>
</dbReference>
<feature type="binding site" evidence="11">
    <location>
        <begin position="30"/>
        <end position="33"/>
    </location>
    <ligand>
        <name>ATP</name>
        <dbReference type="ChEBI" id="CHEBI:30616"/>
    </ligand>
</feature>
<dbReference type="Proteomes" id="UP000222056">
    <property type="component" value="Unassembled WGS sequence"/>
</dbReference>
<feature type="binding site" evidence="11">
    <location>
        <position position="73"/>
    </location>
    <ligand>
        <name>ATP</name>
        <dbReference type="ChEBI" id="CHEBI:30616"/>
    </ligand>
</feature>
<proteinExistence type="inferred from homology"/>
<dbReference type="NCBIfam" id="TIGR02075">
    <property type="entry name" value="pyrH_bact"/>
    <property type="match status" value="1"/>
</dbReference>
<feature type="binding site" evidence="11">
    <location>
        <position position="181"/>
    </location>
    <ligand>
        <name>ATP</name>
        <dbReference type="ChEBI" id="CHEBI:30616"/>
    </ligand>
</feature>
<dbReference type="InterPro" id="IPR036393">
    <property type="entry name" value="AceGlu_kinase-like_sf"/>
</dbReference>
<keyword evidence="8 11" id="KW-0067">ATP-binding</keyword>
<evidence type="ECO:0000256" key="2">
    <source>
        <dbReference type="ARBA" id="ARBA00004791"/>
    </source>
</evidence>
<evidence type="ECO:0000256" key="7">
    <source>
        <dbReference type="ARBA" id="ARBA00022777"/>
    </source>
</evidence>
<feature type="binding site" evidence="11">
    <location>
        <position position="72"/>
    </location>
    <ligand>
        <name>UMP</name>
        <dbReference type="ChEBI" id="CHEBI:57865"/>
    </ligand>
</feature>
<dbReference type="GO" id="GO:0006225">
    <property type="term" value="P:UDP biosynthetic process"/>
    <property type="evidence" value="ECO:0007669"/>
    <property type="project" value="TreeGrafter"/>
</dbReference>
<evidence type="ECO:0000256" key="9">
    <source>
        <dbReference type="ARBA" id="ARBA00022975"/>
    </source>
</evidence>
<evidence type="ECO:0000256" key="4">
    <source>
        <dbReference type="ARBA" id="ARBA00022490"/>
    </source>
</evidence>
<dbReference type="Gene3D" id="3.40.1160.10">
    <property type="entry name" value="Acetylglutamate kinase-like"/>
    <property type="match status" value="1"/>
</dbReference>
<comment type="function">
    <text evidence="11">Catalyzes the reversible phosphorylation of UMP to UDP.</text>
</comment>
<feature type="region of interest" description="Disordered" evidence="12">
    <location>
        <begin position="1"/>
        <end position="20"/>
    </location>
</feature>
<accession>A0A1H6FWA1</accession>
<dbReference type="PANTHER" id="PTHR42833">
    <property type="entry name" value="URIDYLATE KINASE"/>
    <property type="match status" value="1"/>
</dbReference>
<gene>
    <name evidence="11" type="primary">pyrH</name>
    <name evidence="14" type="ORF">SAMN02745716_1677</name>
</gene>
<evidence type="ECO:0000313" key="14">
    <source>
        <dbReference type="EMBL" id="SEH14580.1"/>
    </source>
</evidence>